<dbReference type="HOGENOM" id="CLU_758625_0_0_1"/>
<dbReference type="eggNOG" id="KOG4750">
    <property type="taxonomic scope" value="Eukaryota"/>
</dbReference>
<gene>
    <name evidence="3" type="ORF">CTHT_0049860</name>
</gene>
<protein>
    <submittedName>
        <fullName evidence="3">Uncharacterized protein</fullName>
    </submittedName>
</protein>
<feature type="transmembrane region" description="Helical" evidence="2">
    <location>
        <begin position="318"/>
        <end position="343"/>
    </location>
</feature>
<dbReference type="GO" id="GO:0008374">
    <property type="term" value="F:O-acyltransferase activity"/>
    <property type="evidence" value="ECO:0007669"/>
    <property type="project" value="TreeGrafter"/>
</dbReference>
<dbReference type="InterPro" id="IPR018357">
    <property type="entry name" value="Hexapep_transf_CS"/>
</dbReference>
<sequence length="365" mass="40082">MKSTPNNEESKLMMDIIRKKTSIVFPAGNPDFREVRNRCAKACREFNNTPEDADPEVRTRKWLDIVRPDRDRSKDRTAAVTHDQTFANPNLQAKTPFVKPPFWADYGVRLKVGGSTFINRDCKIHDTPVADVVIGEGCNIGPNCTIVSVTHPKRLDERLKRDSIGAPITIGNNVFIGANVTILDGVTIGDGAVIGAGSVVKRDIPPMCVAFGNPAEPQWFLDNEKPILSSLRGVRCLKEAMQLDNQLNENVREEARVMARELIAGSSSSDFNDGVLSEPQRGRGLAGHRQGESGLKACVAARLDLGRQRSAGNVKCEWIVFFLLGMFTNLVLTVLVAGILYRYCEGLGYGGRLNTPGAGGYRREV</sequence>
<keyword evidence="2" id="KW-0472">Membrane</keyword>
<dbReference type="GeneID" id="18259024"/>
<dbReference type="KEGG" id="cthr:CTHT_0049860"/>
<dbReference type="Gene3D" id="2.160.10.10">
    <property type="entry name" value="Hexapeptide repeat proteins"/>
    <property type="match status" value="1"/>
</dbReference>
<evidence type="ECO:0000313" key="3">
    <source>
        <dbReference type="EMBL" id="EGS19514.1"/>
    </source>
</evidence>
<dbReference type="SUPFAM" id="SSF51161">
    <property type="entry name" value="Trimeric LpxA-like enzymes"/>
    <property type="match status" value="1"/>
</dbReference>
<keyword evidence="4" id="KW-1185">Reference proteome</keyword>
<keyword evidence="2" id="KW-1133">Transmembrane helix</keyword>
<dbReference type="CDD" id="cd03357">
    <property type="entry name" value="LbH_MAT_GAT"/>
    <property type="match status" value="1"/>
</dbReference>
<keyword evidence="2" id="KW-0812">Transmembrane</keyword>
<dbReference type="InterPro" id="IPR011004">
    <property type="entry name" value="Trimer_LpxA-like_sf"/>
</dbReference>
<dbReference type="Pfam" id="PF14602">
    <property type="entry name" value="Hexapep_2"/>
    <property type="match status" value="1"/>
</dbReference>
<dbReference type="OrthoDB" id="25818at2759"/>
<proteinExistence type="predicted"/>
<dbReference type="Pfam" id="PF00132">
    <property type="entry name" value="Hexapep"/>
    <property type="match status" value="1"/>
</dbReference>
<dbReference type="PANTHER" id="PTHR23416">
    <property type="entry name" value="SIALIC ACID SYNTHASE-RELATED"/>
    <property type="match status" value="1"/>
</dbReference>
<dbReference type="RefSeq" id="XP_006695336.1">
    <property type="nucleotide sequence ID" value="XM_006695273.1"/>
</dbReference>
<dbReference type="PROSITE" id="PS00101">
    <property type="entry name" value="HEXAPEP_TRANSFERASES"/>
    <property type="match status" value="1"/>
</dbReference>
<evidence type="ECO:0000313" key="4">
    <source>
        <dbReference type="Proteomes" id="UP000008066"/>
    </source>
</evidence>
<dbReference type="EMBL" id="GL988044">
    <property type="protein sequence ID" value="EGS19514.1"/>
    <property type="molecule type" value="Genomic_DNA"/>
</dbReference>
<organism evidence="4">
    <name type="scientific">Chaetomium thermophilum (strain DSM 1495 / CBS 144.50 / IMI 039719)</name>
    <name type="common">Thermochaetoides thermophila</name>
    <dbReference type="NCBI Taxonomy" id="759272"/>
    <lineage>
        <taxon>Eukaryota</taxon>
        <taxon>Fungi</taxon>
        <taxon>Dikarya</taxon>
        <taxon>Ascomycota</taxon>
        <taxon>Pezizomycotina</taxon>
        <taxon>Sordariomycetes</taxon>
        <taxon>Sordariomycetidae</taxon>
        <taxon>Sordariales</taxon>
        <taxon>Chaetomiaceae</taxon>
        <taxon>Thermochaetoides</taxon>
    </lineage>
</organism>
<dbReference type="AlphaFoldDB" id="G0SBD4"/>
<accession>G0SBD4</accession>
<dbReference type="InterPro" id="IPR001451">
    <property type="entry name" value="Hexapep"/>
</dbReference>
<dbReference type="PANTHER" id="PTHR23416:SF54">
    <property type="entry name" value="ACETYLTRANSFERASE, CYSE_LACA_LPXA_NODL FAMILY (AFU_ORTHOLOGUE AFUA_2G08430)-RELATED"/>
    <property type="match status" value="1"/>
</dbReference>
<dbReference type="STRING" id="759272.G0SBD4"/>
<dbReference type="Proteomes" id="UP000008066">
    <property type="component" value="Unassembled WGS sequence"/>
</dbReference>
<reference evidence="3 4" key="1">
    <citation type="journal article" date="2011" name="Cell">
        <title>Insight into structure and assembly of the nuclear pore complex by utilizing the genome of a eukaryotic thermophile.</title>
        <authorList>
            <person name="Amlacher S."/>
            <person name="Sarges P."/>
            <person name="Flemming D."/>
            <person name="van Noort V."/>
            <person name="Kunze R."/>
            <person name="Devos D.P."/>
            <person name="Arumugam M."/>
            <person name="Bork P."/>
            <person name="Hurt E."/>
        </authorList>
    </citation>
    <scope>NUCLEOTIDE SEQUENCE [LARGE SCALE GENOMIC DNA]</scope>
    <source>
        <strain evidence="4">DSM 1495 / CBS 144.50 / IMI 039719</strain>
    </source>
</reference>
<evidence type="ECO:0000256" key="2">
    <source>
        <dbReference type="SAM" id="Phobius"/>
    </source>
</evidence>
<name>G0SBD4_CHATD</name>
<keyword evidence="1" id="KW-0808">Transferase</keyword>
<dbReference type="InterPro" id="IPR051159">
    <property type="entry name" value="Hexapeptide_acetyltransf"/>
</dbReference>
<evidence type="ECO:0000256" key="1">
    <source>
        <dbReference type="ARBA" id="ARBA00022679"/>
    </source>
</evidence>